<dbReference type="STRING" id="1120995.SAMN02745245_00078"/>
<evidence type="ECO:0000256" key="1">
    <source>
        <dbReference type="ARBA" id="ARBA00022898"/>
    </source>
</evidence>
<dbReference type="OrthoDB" id="9804072at2"/>
<name>A0A1M5NWL5_9FIRM</name>
<organism evidence="6 7">
    <name type="scientific">Anaerosphaera aminiphila DSM 21120</name>
    <dbReference type="NCBI Taxonomy" id="1120995"/>
    <lineage>
        <taxon>Bacteria</taxon>
        <taxon>Bacillati</taxon>
        <taxon>Bacillota</taxon>
        <taxon>Tissierellia</taxon>
        <taxon>Tissierellales</taxon>
        <taxon>Peptoniphilaceae</taxon>
        <taxon>Anaerosphaera</taxon>
    </lineage>
</organism>
<evidence type="ECO:0000313" key="6">
    <source>
        <dbReference type="EMBL" id="SHG93373.1"/>
    </source>
</evidence>
<dbReference type="PANTHER" id="PTHR10146:SF14">
    <property type="entry name" value="PYRIDOXAL PHOSPHATE HOMEOSTASIS PROTEIN"/>
    <property type="match status" value="1"/>
</dbReference>
<reference evidence="6 7" key="1">
    <citation type="submission" date="2016-11" db="EMBL/GenBank/DDBJ databases">
        <authorList>
            <person name="Jaros S."/>
            <person name="Januszkiewicz K."/>
            <person name="Wedrychowicz H."/>
        </authorList>
    </citation>
    <scope>NUCLEOTIDE SEQUENCE [LARGE SCALE GENOMIC DNA]</scope>
    <source>
        <strain evidence="6 7">DSM 21120</strain>
    </source>
</reference>
<dbReference type="Gene3D" id="3.20.20.10">
    <property type="entry name" value="Alanine racemase"/>
    <property type="match status" value="1"/>
</dbReference>
<comment type="cofactor">
    <cofactor evidence="3">
        <name>pyridoxal 5'-phosphate</name>
        <dbReference type="ChEBI" id="CHEBI:597326"/>
    </cofactor>
</comment>
<dbReference type="FunFam" id="3.20.20.10:FF:000018">
    <property type="entry name" value="Pyridoxal phosphate homeostasis protein"/>
    <property type="match status" value="1"/>
</dbReference>
<comment type="similarity">
    <text evidence="2 4">Belongs to the pyridoxal phosphate-binding protein YggS/PROSC family.</text>
</comment>
<evidence type="ECO:0000256" key="4">
    <source>
        <dbReference type="RuleBase" id="RU004514"/>
    </source>
</evidence>
<evidence type="ECO:0000313" key="7">
    <source>
        <dbReference type="Proteomes" id="UP000184032"/>
    </source>
</evidence>
<dbReference type="HAMAP" id="MF_02087">
    <property type="entry name" value="PLP_homeostasis"/>
    <property type="match status" value="1"/>
</dbReference>
<keyword evidence="1 2" id="KW-0663">Pyridoxal phosphate</keyword>
<dbReference type="SUPFAM" id="SSF51419">
    <property type="entry name" value="PLP-binding barrel"/>
    <property type="match status" value="1"/>
</dbReference>
<keyword evidence="7" id="KW-1185">Reference proteome</keyword>
<dbReference type="NCBIfam" id="TIGR00044">
    <property type="entry name" value="YggS family pyridoxal phosphate-dependent enzyme"/>
    <property type="match status" value="1"/>
</dbReference>
<evidence type="ECO:0000256" key="3">
    <source>
        <dbReference type="PIRSR" id="PIRSR004848-1"/>
    </source>
</evidence>
<gene>
    <name evidence="6" type="ORF">SAMN02745245_00078</name>
</gene>
<dbReference type="RefSeq" id="WP_073182732.1">
    <property type="nucleotide sequence ID" value="NZ_FQXI01000001.1"/>
</dbReference>
<dbReference type="InterPro" id="IPR011078">
    <property type="entry name" value="PyrdxlP_homeostasis"/>
</dbReference>
<feature type="modified residue" description="N6-(pyridoxal phosphate)lysine" evidence="2 3">
    <location>
        <position position="34"/>
    </location>
</feature>
<evidence type="ECO:0000256" key="2">
    <source>
        <dbReference type="HAMAP-Rule" id="MF_02087"/>
    </source>
</evidence>
<sequence length="228" mass="26467">MAIKDNLNNILEEIEEARKHSITNEEVKLITVTKTRTIEEIEEVINCGILDIGENKVQELKDKINLLNNSAINYHMIGNLQTNKVKYIYDKVYLIQSLDRLSLLKEINKKAKTDNIFVNCLVEVNIADEEQKGGVLYSQVEQFIEDCLDYENVKIKGLMTVAPNIDDEVFLRDCFRRMFKLKEKIERKNYNEVEMKYLSMGMSGDFKIAIEEGSNMVRIGTRIFGNRN</sequence>
<accession>A0A1M5NWL5</accession>
<dbReference type="EMBL" id="FQXI01000001">
    <property type="protein sequence ID" value="SHG93373.1"/>
    <property type="molecule type" value="Genomic_DNA"/>
</dbReference>
<dbReference type="GO" id="GO:0030170">
    <property type="term" value="F:pyridoxal phosphate binding"/>
    <property type="evidence" value="ECO:0007669"/>
    <property type="project" value="UniProtKB-UniRule"/>
</dbReference>
<dbReference type="AlphaFoldDB" id="A0A1M5NWL5"/>
<evidence type="ECO:0000259" key="5">
    <source>
        <dbReference type="Pfam" id="PF01168"/>
    </source>
</evidence>
<feature type="domain" description="Alanine racemase N-terminal" evidence="5">
    <location>
        <begin position="6"/>
        <end position="226"/>
    </location>
</feature>
<dbReference type="PIRSF" id="PIRSF004848">
    <property type="entry name" value="YBL036c_PLPDEIII"/>
    <property type="match status" value="1"/>
</dbReference>
<dbReference type="InterPro" id="IPR001608">
    <property type="entry name" value="Ala_racemase_N"/>
</dbReference>
<dbReference type="CDD" id="cd00635">
    <property type="entry name" value="PLPDE_III_YBL036c_like"/>
    <property type="match status" value="1"/>
</dbReference>
<proteinExistence type="inferred from homology"/>
<comment type="function">
    <text evidence="2">Pyridoxal 5'-phosphate (PLP)-binding protein, which is involved in PLP homeostasis.</text>
</comment>
<dbReference type="Proteomes" id="UP000184032">
    <property type="component" value="Unassembled WGS sequence"/>
</dbReference>
<dbReference type="PANTHER" id="PTHR10146">
    <property type="entry name" value="PROLINE SYNTHETASE CO-TRANSCRIBED BACTERIAL HOMOLOG PROTEIN"/>
    <property type="match status" value="1"/>
</dbReference>
<dbReference type="Pfam" id="PF01168">
    <property type="entry name" value="Ala_racemase_N"/>
    <property type="match status" value="1"/>
</dbReference>
<protein>
    <recommendedName>
        <fullName evidence="2">Pyridoxal phosphate homeostasis protein</fullName>
        <shortName evidence="2">PLP homeostasis protein</shortName>
    </recommendedName>
</protein>
<dbReference type="InterPro" id="IPR029066">
    <property type="entry name" value="PLP-binding_barrel"/>
</dbReference>